<evidence type="ECO:0000313" key="9">
    <source>
        <dbReference type="EMBL" id="ABI43226.1"/>
    </source>
</evidence>
<feature type="domain" description="Metallo-beta-lactamase" evidence="8">
    <location>
        <begin position="51"/>
        <end position="204"/>
    </location>
</feature>
<dbReference type="EC" id="3.1.2.6" evidence="7"/>
<dbReference type="GO" id="GO:0004416">
    <property type="term" value="F:hydroxyacylglutathione hydrolase activity"/>
    <property type="evidence" value="ECO:0007669"/>
    <property type="project" value="UniProtKB-UniRule"/>
</dbReference>
<dbReference type="NCBIfam" id="TIGR03413">
    <property type="entry name" value="GSH_gloB"/>
    <property type="match status" value="1"/>
</dbReference>
<dbReference type="PIRSF" id="PIRSF005457">
    <property type="entry name" value="Glx"/>
    <property type="match status" value="1"/>
</dbReference>
<dbReference type="InterPro" id="IPR036866">
    <property type="entry name" value="RibonucZ/Hydroxyglut_hydro"/>
</dbReference>
<comment type="subunit">
    <text evidence="7">Monomer.</text>
</comment>
<feature type="binding site" evidence="7">
    <location>
        <position position="166"/>
    </location>
    <ligand>
        <name>Zn(2+)</name>
        <dbReference type="ChEBI" id="CHEBI:29105"/>
        <label>2</label>
    </ligand>
</feature>
<evidence type="ECO:0000256" key="4">
    <source>
        <dbReference type="ARBA" id="ARBA00022723"/>
    </source>
</evidence>
<dbReference type="HOGENOM" id="CLU_030571_4_1_6"/>
<dbReference type="Pfam" id="PF16123">
    <property type="entry name" value="HAGH_C"/>
    <property type="match status" value="1"/>
</dbReference>
<accession>Q0HUH9</accession>
<dbReference type="InterPro" id="IPR001279">
    <property type="entry name" value="Metallo-B-lactamas"/>
</dbReference>
<dbReference type="EMBL" id="CP000444">
    <property type="protein sequence ID" value="ABI43226.1"/>
    <property type="molecule type" value="Genomic_DNA"/>
</dbReference>
<dbReference type="KEGG" id="shm:Shewmr7_2238"/>
<dbReference type="UniPathway" id="UPA00619">
    <property type="reaction ID" value="UER00676"/>
</dbReference>
<dbReference type="InterPro" id="IPR032282">
    <property type="entry name" value="HAGH_C"/>
</dbReference>
<name>Q0HUH9_SHESR</name>
<feature type="binding site" evidence="7">
    <location>
        <position position="83"/>
    </location>
    <ligand>
        <name>Zn(2+)</name>
        <dbReference type="ChEBI" id="CHEBI:29105"/>
        <label>1</label>
    </ligand>
</feature>
<feature type="binding site" evidence="7">
    <location>
        <position position="88"/>
    </location>
    <ligand>
        <name>Zn(2+)</name>
        <dbReference type="ChEBI" id="CHEBI:29105"/>
        <label>2</label>
    </ligand>
</feature>
<dbReference type="InterPro" id="IPR050110">
    <property type="entry name" value="Glyoxalase_II_hydrolase"/>
</dbReference>
<feature type="binding site" evidence="7">
    <location>
        <position position="204"/>
    </location>
    <ligand>
        <name>Zn(2+)</name>
        <dbReference type="ChEBI" id="CHEBI:29105"/>
        <label>2</label>
    </ligand>
</feature>
<evidence type="ECO:0000259" key="8">
    <source>
        <dbReference type="SMART" id="SM00849"/>
    </source>
</evidence>
<feature type="binding site" evidence="7">
    <location>
        <position position="149"/>
    </location>
    <ligand>
        <name>Zn(2+)</name>
        <dbReference type="ChEBI" id="CHEBI:29105"/>
        <label>1</label>
    </ligand>
</feature>
<evidence type="ECO:0000256" key="3">
    <source>
        <dbReference type="ARBA" id="ARBA00006759"/>
    </source>
</evidence>
<feature type="binding site" evidence="7">
    <location>
        <position position="85"/>
    </location>
    <ligand>
        <name>Zn(2+)</name>
        <dbReference type="ChEBI" id="CHEBI:29105"/>
        <label>1</label>
    </ligand>
</feature>
<evidence type="ECO:0000256" key="6">
    <source>
        <dbReference type="ARBA" id="ARBA00022833"/>
    </source>
</evidence>
<comment type="cofactor">
    <cofactor evidence="7">
        <name>Zn(2+)</name>
        <dbReference type="ChEBI" id="CHEBI:29105"/>
    </cofactor>
    <text evidence="7">Binds 2 Zn(2+) ions per subunit.</text>
</comment>
<keyword evidence="5 7" id="KW-0378">Hydrolase</keyword>
<sequence length="295" mass="32408">MQYQQSPNGPLLWIITLSSNRNTAIGGAMLTITAINAFNDNYIWVLRQDSQQNVYVVDPGDANVVLDYLHKHQLTLAGILITHHHRDHTGGIAALAAHVEQTTGHTLAVYGPQSEAIQGINLPIDPKPSDTLTLPFIDAPVHILSVPGHTAGHIAYLVDGALFCGDTLFSAGCGRLFEGSPAQMWQSLSLLAALPDTTRVYCAHEYTLANLKFAQAVDTDNEALKAYVKRANDLRAQNKATIPSTIELERAINPFLRPLAPTIVNSIKNQFCDQDLTKTDELTCFTLLRQWKDIF</sequence>
<dbReference type="AlphaFoldDB" id="Q0HUH9"/>
<keyword evidence="4 7" id="KW-0479">Metal-binding</keyword>
<dbReference type="PANTHER" id="PTHR43705:SF1">
    <property type="entry name" value="HYDROXYACYLGLUTATHIONE HYDROLASE GLOB"/>
    <property type="match status" value="1"/>
</dbReference>
<dbReference type="Gene3D" id="3.60.15.10">
    <property type="entry name" value="Ribonuclease Z/Hydroxyacylglutathione hydrolase-like"/>
    <property type="match status" value="1"/>
</dbReference>
<evidence type="ECO:0000256" key="2">
    <source>
        <dbReference type="ARBA" id="ARBA00004963"/>
    </source>
</evidence>
<gene>
    <name evidence="7" type="primary">gloB</name>
    <name evidence="9" type="ordered locus">Shewmr7_2238</name>
</gene>
<comment type="similarity">
    <text evidence="3 7">Belongs to the metallo-beta-lactamase superfamily. Glyoxalase II family.</text>
</comment>
<comment type="function">
    <text evidence="7">Thiolesterase that catalyzes the hydrolysis of S-D-lactoyl-glutathione to form glutathione and D-lactic acid.</text>
</comment>
<dbReference type="SMART" id="SM00849">
    <property type="entry name" value="Lactamase_B"/>
    <property type="match status" value="1"/>
</dbReference>
<dbReference type="SUPFAM" id="SSF56281">
    <property type="entry name" value="Metallo-hydrolase/oxidoreductase"/>
    <property type="match status" value="1"/>
</dbReference>
<keyword evidence="6 7" id="KW-0862">Zinc</keyword>
<organism evidence="9">
    <name type="scientific">Shewanella sp. (strain MR-7)</name>
    <dbReference type="NCBI Taxonomy" id="60481"/>
    <lineage>
        <taxon>Bacteria</taxon>
        <taxon>Pseudomonadati</taxon>
        <taxon>Pseudomonadota</taxon>
        <taxon>Gammaproteobacteria</taxon>
        <taxon>Alteromonadales</taxon>
        <taxon>Shewanellaceae</taxon>
        <taxon>Shewanella</taxon>
    </lineage>
</organism>
<reference evidence="9" key="1">
    <citation type="submission" date="2006-08" db="EMBL/GenBank/DDBJ databases">
        <title>Complete sequence of Chromosome1 of Shewanella sp. MR-7.</title>
        <authorList>
            <consortium name="US DOE Joint Genome Institute"/>
            <person name="Copeland A."/>
            <person name="Lucas S."/>
            <person name="Lapidus A."/>
            <person name="Barry K."/>
            <person name="Detter J.C."/>
            <person name="Glavina del Rio T."/>
            <person name="Hammon N."/>
            <person name="Israni S."/>
            <person name="Dalin E."/>
            <person name="Tice H."/>
            <person name="Pitluck S."/>
            <person name="Kiss H."/>
            <person name="Brettin T."/>
            <person name="Bruce D."/>
            <person name="Han C."/>
            <person name="Tapia R."/>
            <person name="Gilna P."/>
            <person name="Schmutz J."/>
            <person name="Larimer F."/>
            <person name="Land M."/>
            <person name="Hauser L."/>
            <person name="Kyrpides N."/>
            <person name="Mikhailova N."/>
            <person name="Nealson K."/>
            <person name="Konstantinidis K."/>
            <person name="Klappenbach J."/>
            <person name="Tiedje J."/>
            <person name="Richardson P."/>
        </authorList>
    </citation>
    <scope>NUCLEOTIDE SEQUENCE</scope>
    <source>
        <strain evidence="9">MR-7</strain>
    </source>
</reference>
<proteinExistence type="inferred from homology"/>
<dbReference type="HAMAP" id="MF_01374">
    <property type="entry name" value="Glyoxalase_2"/>
    <property type="match status" value="1"/>
</dbReference>
<evidence type="ECO:0000256" key="1">
    <source>
        <dbReference type="ARBA" id="ARBA00001623"/>
    </source>
</evidence>
<dbReference type="CDD" id="cd07723">
    <property type="entry name" value="hydroxyacylglutathione_hydrolase_MBL-fold"/>
    <property type="match status" value="1"/>
</dbReference>
<protein>
    <recommendedName>
        <fullName evidence="7">Hydroxyacylglutathione hydrolase</fullName>
        <ecNumber evidence="7">3.1.2.6</ecNumber>
    </recommendedName>
    <alternativeName>
        <fullName evidence="7">Glyoxalase II</fullName>
        <shortName evidence="7">Glx II</shortName>
    </alternativeName>
</protein>
<feature type="binding site" evidence="7">
    <location>
        <position position="166"/>
    </location>
    <ligand>
        <name>Zn(2+)</name>
        <dbReference type="ChEBI" id="CHEBI:29105"/>
        <label>1</label>
    </ligand>
</feature>
<dbReference type="InterPro" id="IPR017782">
    <property type="entry name" value="Hydroxyacylglutathione_Hdrlase"/>
</dbReference>
<evidence type="ECO:0000256" key="7">
    <source>
        <dbReference type="HAMAP-Rule" id="MF_01374"/>
    </source>
</evidence>
<dbReference type="GO" id="GO:0019243">
    <property type="term" value="P:methylglyoxal catabolic process to D-lactate via S-lactoyl-glutathione"/>
    <property type="evidence" value="ECO:0007669"/>
    <property type="project" value="UniProtKB-UniRule"/>
</dbReference>
<dbReference type="InterPro" id="IPR035680">
    <property type="entry name" value="Clx_II_MBL"/>
</dbReference>
<dbReference type="PANTHER" id="PTHR43705">
    <property type="entry name" value="HYDROXYACYLGLUTATHIONE HYDROLASE"/>
    <property type="match status" value="1"/>
</dbReference>
<dbReference type="GO" id="GO:0046872">
    <property type="term" value="F:metal ion binding"/>
    <property type="evidence" value="ECO:0007669"/>
    <property type="project" value="UniProtKB-KW"/>
</dbReference>
<comment type="catalytic activity">
    <reaction evidence="1 7">
        <text>an S-(2-hydroxyacyl)glutathione + H2O = a 2-hydroxy carboxylate + glutathione + H(+)</text>
        <dbReference type="Rhea" id="RHEA:21864"/>
        <dbReference type="ChEBI" id="CHEBI:15377"/>
        <dbReference type="ChEBI" id="CHEBI:15378"/>
        <dbReference type="ChEBI" id="CHEBI:57925"/>
        <dbReference type="ChEBI" id="CHEBI:58896"/>
        <dbReference type="ChEBI" id="CHEBI:71261"/>
        <dbReference type="EC" id="3.1.2.6"/>
    </reaction>
</comment>
<evidence type="ECO:0000256" key="5">
    <source>
        <dbReference type="ARBA" id="ARBA00022801"/>
    </source>
</evidence>
<feature type="binding site" evidence="7">
    <location>
        <position position="87"/>
    </location>
    <ligand>
        <name>Zn(2+)</name>
        <dbReference type="ChEBI" id="CHEBI:29105"/>
        <label>2</label>
    </ligand>
</feature>
<dbReference type="Pfam" id="PF00753">
    <property type="entry name" value="Lactamase_B"/>
    <property type="match status" value="1"/>
</dbReference>
<comment type="pathway">
    <text evidence="2 7">Secondary metabolite metabolism; methylglyoxal degradation; (R)-lactate from methylglyoxal: step 2/2.</text>
</comment>